<feature type="transmembrane region" description="Helical" evidence="1">
    <location>
        <begin position="87"/>
        <end position="106"/>
    </location>
</feature>
<protein>
    <submittedName>
        <fullName evidence="3">Transmembrane protein 164</fullName>
    </submittedName>
</protein>
<evidence type="ECO:0000313" key="2">
    <source>
        <dbReference type="Proteomes" id="UP001652625"/>
    </source>
</evidence>
<accession>A0ABM4B602</accession>
<feature type="transmembrane region" description="Helical" evidence="1">
    <location>
        <begin position="250"/>
        <end position="277"/>
    </location>
</feature>
<feature type="transmembrane region" description="Helical" evidence="1">
    <location>
        <begin position="112"/>
        <end position="131"/>
    </location>
</feature>
<feature type="transmembrane region" description="Helical" evidence="1">
    <location>
        <begin position="143"/>
        <end position="162"/>
    </location>
</feature>
<dbReference type="GeneID" id="101238951"/>
<gene>
    <name evidence="3" type="primary">LOC101238951</name>
</gene>
<keyword evidence="1" id="KW-0472">Membrane</keyword>
<dbReference type="InterPro" id="IPR026508">
    <property type="entry name" value="TMEM164"/>
</dbReference>
<dbReference type="PANTHER" id="PTHR20948:SF2">
    <property type="entry name" value="TRANSMEMBRANE PROTEIN 164"/>
    <property type="match status" value="1"/>
</dbReference>
<dbReference type="Pfam" id="PF14808">
    <property type="entry name" value="TMEM164"/>
    <property type="match status" value="1"/>
</dbReference>
<keyword evidence="1" id="KW-1133">Transmembrane helix</keyword>
<feature type="transmembrane region" description="Helical" evidence="1">
    <location>
        <begin position="43"/>
        <end position="66"/>
    </location>
</feature>
<evidence type="ECO:0000256" key="1">
    <source>
        <dbReference type="SAM" id="Phobius"/>
    </source>
</evidence>
<feature type="transmembrane region" description="Helical" evidence="1">
    <location>
        <begin position="208"/>
        <end position="230"/>
    </location>
</feature>
<proteinExistence type="predicted"/>
<reference evidence="3" key="2">
    <citation type="submission" date="2025-08" db="UniProtKB">
        <authorList>
            <consortium name="RefSeq"/>
        </authorList>
    </citation>
    <scope>IDENTIFICATION</scope>
</reference>
<reference evidence="2" key="1">
    <citation type="submission" date="2025-05" db="UniProtKB">
        <authorList>
            <consortium name="RefSeq"/>
        </authorList>
    </citation>
    <scope>NUCLEOTIDE SEQUENCE [LARGE SCALE GENOMIC DNA]</scope>
</reference>
<keyword evidence="2" id="KW-1185">Reference proteome</keyword>
<dbReference type="RefSeq" id="XP_065644267.1">
    <property type="nucleotide sequence ID" value="XM_065788195.1"/>
</dbReference>
<evidence type="ECO:0000313" key="3">
    <source>
        <dbReference type="RefSeq" id="XP_065644267.1"/>
    </source>
</evidence>
<feature type="transmembrane region" description="Helical" evidence="1">
    <location>
        <begin position="174"/>
        <end position="196"/>
    </location>
</feature>
<keyword evidence="1 3" id="KW-0812">Transmembrane</keyword>
<dbReference type="Proteomes" id="UP001652625">
    <property type="component" value="Chromosome 01"/>
</dbReference>
<sequence>MMYFSVLIGIKNLFLSSYSGVNHSISGNGGVDCYNFISLEQRFLDTFVFTVIFGITLLPYISRSLYCPHKLDIEKLCIKSVSKSISGVRKLLLIILSFIFGIQVGFKILKCVWLFLLNPCHVITGVQIYLLGSEPSRTSVAIFRVHNHLLFGAFLALFFPVLNTFESIGEQVMYWLQHLLIAIVVPPYLMFVGGAYSCEPLTDLAWPFLGVLIFFFYMMYFLQSIALMTLVNLNSVLCPAISDPFYGPSWRWFAMIHQPLLILSFGKIYTICIFYIFKLLNIYSGKKKECFIDLFENPKKSE</sequence>
<organism evidence="2 3">
    <name type="scientific">Hydra vulgaris</name>
    <name type="common">Hydra</name>
    <name type="synonym">Hydra attenuata</name>
    <dbReference type="NCBI Taxonomy" id="6087"/>
    <lineage>
        <taxon>Eukaryota</taxon>
        <taxon>Metazoa</taxon>
        <taxon>Cnidaria</taxon>
        <taxon>Hydrozoa</taxon>
        <taxon>Hydroidolina</taxon>
        <taxon>Anthoathecata</taxon>
        <taxon>Aplanulata</taxon>
        <taxon>Hydridae</taxon>
        <taxon>Hydra</taxon>
    </lineage>
</organism>
<dbReference type="PANTHER" id="PTHR20948">
    <property type="entry name" value="TRANSMEMBRANE PROTEIN 164"/>
    <property type="match status" value="1"/>
</dbReference>
<name>A0ABM4B602_HYDVU</name>